<dbReference type="Pfam" id="PF02705">
    <property type="entry name" value="K_trans"/>
    <property type="match status" value="1"/>
</dbReference>
<keyword evidence="15" id="KW-1185">Reference proteome</keyword>
<gene>
    <name evidence="14" type="ORF">C2E21_3318</name>
</gene>
<keyword evidence="6 10" id="KW-0630">Potassium</keyword>
<feature type="transmembrane region" description="Helical" evidence="10">
    <location>
        <begin position="478"/>
        <end position="498"/>
    </location>
</feature>
<dbReference type="InterPro" id="IPR003855">
    <property type="entry name" value="K+_transporter"/>
</dbReference>
<dbReference type="PANTHER" id="PTHR30540">
    <property type="entry name" value="OSMOTIC STRESS POTASSIUM TRANSPORTER"/>
    <property type="match status" value="1"/>
</dbReference>
<reference evidence="14 15" key="1">
    <citation type="journal article" date="2018" name="Plant J.">
        <title>Genome sequences of Chlorella sorokiniana UTEX 1602 and Micractinium conductrix SAG 241.80: implications to maltose excretion by a green alga.</title>
        <authorList>
            <person name="Arriola M.B."/>
            <person name="Velmurugan N."/>
            <person name="Zhang Y."/>
            <person name="Plunkett M.H."/>
            <person name="Hondzo H."/>
            <person name="Barney B.M."/>
        </authorList>
    </citation>
    <scope>NUCLEOTIDE SEQUENCE [LARGE SCALE GENOMIC DNA]</scope>
    <source>
        <strain evidence="15">UTEX 1602</strain>
    </source>
</reference>
<feature type="transmembrane region" description="Helical" evidence="10">
    <location>
        <begin position="253"/>
        <end position="273"/>
    </location>
</feature>
<keyword evidence="3" id="KW-0813">Transport</keyword>
<evidence type="ECO:0000259" key="13">
    <source>
        <dbReference type="Pfam" id="PF22776"/>
    </source>
</evidence>
<dbReference type="InterPro" id="IPR053951">
    <property type="entry name" value="K_trans_N"/>
</dbReference>
<dbReference type="STRING" id="3076.A0A2P6TVE0"/>
<dbReference type="EMBL" id="LHPG02000006">
    <property type="protein sequence ID" value="PRW58027.1"/>
    <property type="molecule type" value="Genomic_DNA"/>
</dbReference>
<dbReference type="OrthoDB" id="504708at2759"/>
<evidence type="ECO:0000256" key="7">
    <source>
        <dbReference type="ARBA" id="ARBA00022989"/>
    </source>
</evidence>
<feature type="transmembrane region" description="Helical" evidence="10">
    <location>
        <begin position="74"/>
        <end position="96"/>
    </location>
</feature>
<dbReference type="GO" id="GO:0015079">
    <property type="term" value="F:potassium ion transmembrane transporter activity"/>
    <property type="evidence" value="ECO:0007669"/>
    <property type="project" value="UniProtKB-UniRule"/>
</dbReference>
<feature type="transmembrane region" description="Helical" evidence="10">
    <location>
        <begin position="449"/>
        <end position="471"/>
    </location>
</feature>
<feature type="compositionally biased region" description="Low complexity" evidence="11">
    <location>
        <begin position="1023"/>
        <end position="1032"/>
    </location>
</feature>
<feature type="transmembrane region" description="Helical" evidence="10">
    <location>
        <begin position="623"/>
        <end position="645"/>
    </location>
</feature>
<evidence type="ECO:0000256" key="2">
    <source>
        <dbReference type="ARBA" id="ARBA00008440"/>
    </source>
</evidence>
<comment type="subcellular location">
    <subcellularLocation>
        <location evidence="1 10">Membrane</location>
        <topology evidence="1 10">Multi-pass membrane protein</topology>
    </subcellularLocation>
</comment>
<sequence length="1276" mass="135763">MAEEPLQVSSLWAFDADLAEKIEEQEHKRLHARGWRLALLAFSTLGVVYGDIGTSPLYVYGAVFPEGAPADRNVIYGVFSTIFWTITSIVLVKYIIFTMQADDNGEGGIFALYALICRACNIRVGSKVHEADLSLSKYTTARQLDEDELGPDGYAYSQPKRRRRWREAVSAWMRQLFERSARSQTALLAVVLLAACMIISDGVLTPAISVVSAIEGIQFQTGISTGTVVGISIAILVLLFALQSFGTHRVSNIFSPIVLLWFTANAAIGAWNISKHGASAFQALSPHYMYYYWSGRSYEAWKGLGNILLCVTGAEALYADQGHFSVRSIRLSFAVIVYPSLLLTYLGQTSMIVSNPAAAATAYWSSMPSSLLWPMVVIATLAAIIASQALITGSFSIVQQAISMSAFPRLTIRHTSQHIMGQVYIPEVNWLLLICTIIVVVVFETSAKIGNAYGLAVVSVMLLDTSLLALVMITAWQWHLGVVAAFWLVFTFETGAFFSSNVQKVPEGAWLSLTIAAVLACISFVWHWGQTAKMELVRTGRTLLRDLFEEDTAPAVDAVKPGLGRASVASISTATSDKSAMPGVPALRLVSSKRPVARVPGIGVYFNELLIGVPPVLERFLQLMPAIHSIVIFLTVRVVPVPAVLPSERLLLRRLRFPGFYHVVARYGYMEPVDAGPDFVDGVVNEIFEYLHPMTGLADLTGAEGSVHRAVAELSAHGGRHFPGGPAAGGSSGLSTGEAGQASMDIELGLALPPMGLARPSLGLARPSLGRPSAVFVSAGAGPGGNLRRVSMQRGMVRVDGTESLTAITGRRLNKMMSVQLVRLSAATAAANDDTVQSRASSGRRRLPHGHTFNAGSSAITVAVPLSNEEAEGEGGGSAVVPVKASDWKPAPREPEPSPWVQMPSVVRRVRAQLMGQPEPQPAAAAAAVASARLHSAAGTPSRGDTAAAEAPLPADPTLSLPLPARRRPPLPPAAADSTMSLPLPAAQTRPGLAGVRHRSAASIAAASQSAAAQEQQPLIGAAAEPGQAAGAAEEEAPADESAAEKAARLGQRPGVGPTGATTLSKKDAAQLGQQLWQQLQAQRYLGQQAAALAEPLHEHEAAPDTEALQRAVGAVPSSPSGGAAPSIVTEVAMQADLPAATDAARRQLFDVTANASASQLADAYAAEREALLHARRHGVAYLVGRSALRAAPNSRWLKRFFVEGLYGTLAANAHWLHPFLNLPTCCWLPCPLPLQRFFVEGLYGTLAANARPTTASYNIDRQGLLQLGVDYELSS</sequence>
<dbReference type="PANTHER" id="PTHR30540:SF83">
    <property type="entry name" value="K+ POTASSIUM TRANSPORTER"/>
    <property type="match status" value="1"/>
</dbReference>
<evidence type="ECO:0000256" key="1">
    <source>
        <dbReference type="ARBA" id="ARBA00004141"/>
    </source>
</evidence>
<feature type="transmembrane region" description="Helical" evidence="10">
    <location>
        <begin position="419"/>
        <end position="443"/>
    </location>
</feature>
<feature type="transmembrane region" description="Helical" evidence="10">
    <location>
        <begin position="37"/>
        <end position="62"/>
    </location>
</feature>
<keyword evidence="5 10" id="KW-0812">Transmembrane</keyword>
<evidence type="ECO:0000256" key="8">
    <source>
        <dbReference type="ARBA" id="ARBA00023065"/>
    </source>
</evidence>
<feature type="transmembrane region" description="Helical" evidence="10">
    <location>
        <begin position="510"/>
        <end position="529"/>
    </location>
</feature>
<dbReference type="Pfam" id="PF22776">
    <property type="entry name" value="K_trans_C"/>
    <property type="match status" value="1"/>
</dbReference>
<evidence type="ECO:0000256" key="4">
    <source>
        <dbReference type="ARBA" id="ARBA00022538"/>
    </source>
</evidence>
<feature type="region of interest" description="Disordered" evidence="11">
    <location>
        <begin position="835"/>
        <end position="854"/>
    </location>
</feature>
<feature type="region of interest" description="Disordered" evidence="11">
    <location>
        <begin position="1023"/>
        <end position="1064"/>
    </location>
</feature>
<feature type="transmembrane region" description="Helical" evidence="10">
    <location>
        <begin position="300"/>
        <end position="319"/>
    </location>
</feature>
<dbReference type="InterPro" id="IPR053952">
    <property type="entry name" value="K_trans_C"/>
</dbReference>
<evidence type="ECO:0000313" key="14">
    <source>
        <dbReference type="EMBL" id="PRW58027.1"/>
    </source>
</evidence>
<feature type="transmembrane region" description="Helical" evidence="10">
    <location>
        <begin position="371"/>
        <end position="398"/>
    </location>
</feature>
<dbReference type="NCBIfam" id="TIGR00794">
    <property type="entry name" value="kup"/>
    <property type="match status" value="1"/>
</dbReference>
<comment type="function">
    <text evidence="10">Potassium transporter.</text>
</comment>
<proteinExistence type="inferred from homology"/>
<name>A0A2P6TVE0_CHLSO</name>
<evidence type="ECO:0000256" key="5">
    <source>
        <dbReference type="ARBA" id="ARBA00022692"/>
    </source>
</evidence>
<feature type="transmembrane region" description="Helical" evidence="10">
    <location>
        <begin position="186"/>
        <end position="211"/>
    </location>
</feature>
<evidence type="ECO:0000256" key="6">
    <source>
        <dbReference type="ARBA" id="ARBA00022958"/>
    </source>
</evidence>
<keyword evidence="4 10" id="KW-0633">Potassium transport</keyword>
<dbReference type="GO" id="GO:0016020">
    <property type="term" value="C:membrane"/>
    <property type="evidence" value="ECO:0007669"/>
    <property type="project" value="UniProtKB-SubCell"/>
</dbReference>
<feature type="transmembrane region" description="Helical" evidence="10">
    <location>
        <begin position="331"/>
        <end position="351"/>
    </location>
</feature>
<evidence type="ECO:0000256" key="3">
    <source>
        <dbReference type="ARBA" id="ARBA00022448"/>
    </source>
</evidence>
<evidence type="ECO:0000256" key="10">
    <source>
        <dbReference type="RuleBase" id="RU321113"/>
    </source>
</evidence>
<comment type="similarity">
    <text evidence="2 10">Belongs to the HAK/KUP transporter (TC 2.A.72.3) family.</text>
</comment>
<evidence type="ECO:0000256" key="11">
    <source>
        <dbReference type="SAM" id="MobiDB-lite"/>
    </source>
</evidence>
<feature type="domain" description="K+ potassium transporter C-terminal" evidence="13">
    <location>
        <begin position="600"/>
        <end position="675"/>
    </location>
</feature>
<evidence type="ECO:0000256" key="9">
    <source>
        <dbReference type="ARBA" id="ARBA00023136"/>
    </source>
</evidence>
<accession>A0A2P6TVE0</accession>
<feature type="transmembrane region" description="Helical" evidence="10">
    <location>
        <begin position="217"/>
        <end position="241"/>
    </location>
</feature>
<comment type="caution">
    <text evidence="10">Lacks conserved residue(s) required for the propagation of feature annotation.</text>
</comment>
<evidence type="ECO:0000313" key="15">
    <source>
        <dbReference type="Proteomes" id="UP000239899"/>
    </source>
</evidence>
<feature type="region of interest" description="Disordered" evidence="11">
    <location>
        <begin position="936"/>
        <end position="998"/>
    </location>
</feature>
<keyword evidence="9 10" id="KW-0472">Membrane</keyword>
<keyword evidence="7 10" id="KW-1133">Transmembrane helix</keyword>
<comment type="caution">
    <text evidence="14">The sequence shown here is derived from an EMBL/GenBank/DDBJ whole genome shotgun (WGS) entry which is preliminary data.</text>
</comment>
<dbReference type="AlphaFoldDB" id="A0A2P6TVE0"/>
<keyword evidence="8 10" id="KW-0406">Ion transport</keyword>
<evidence type="ECO:0000259" key="12">
    <source>
        <dbReference type="Pfam" id="PF02705"/>
    </source>
</evidence>
<feature type="domain" description="K+ potassium transporter integral membrane" evidence="12">
    <location>
        <begin position="40"/>
        <end position="547"/>
    </location>
</feature>
<protein>
    <recommendedName>
        <fullName evidence="10">Potassium transporter</fullName>
    </recommendedName>
</protein>
<organism evidence="14 15">
    <name type="scientific">Chlorella sorokiniana</name>
    <name type="common">Freshwater green alga</name>
    <dbReference type="NCBI Taxonomy" id="3076"/>
    <lineage>
        <taxon>Eukaryota</taxon>
        <taxon>Viridiplantae</taxon>
        <taxon>Chlorophyta</taxon>
        <taxon>core chlorophytes</taxon>
        <taxon>Trebouxiophyceae</taxon>
        <taxon>Chlorellales</taxon>
        <taxon>Chlorellaceae</taxon>
        <taxon>Chlorella clade</taxon>
        <taxon>Chlorella</taxon>
    </lineage>
</organism>
<dbReference type="Proteomes" id="UP000239899">
    <property type="component" value="Unassembled WGS sequence"/>
</dbReference>